<sequence length="102" mass="11340">MSLIVTSTLNNKAHPKARLTPAESRSANAFSPIRVIQSDRFSQTAAKDEGFCCCEFYDTCQSQTTAMCEAGNIQRSQSREQELHNKTQSPVIAETNTQPKEK</sequence>
<proteinExistence type="predicted"/>
<evidence type="ECO:0000256" key="1">
    <source>
        <dbReference type="SAM" id="MobiDB-lite"/>
    </source>
</evidence>
<protein>
    <submittedName>
        <fullName evidence="2">Uncharacterized protein</fullName>
    </submittedName>
</protein>
<feature type="compositionally biased region" description="Polar residues" evidence="1">
    <location>
        <begin position="86"/>
        <end position="102"/>
    </location>
</feature>
<evidence type="ECO:0000313" key="2">
    <source>
        <dbReference type="EMBL" id="KAL1253558.1"/>
    </source>
</evidence>
<reference evidence="2 3" key="1">
    <citation type="submission" date="2023-09" db="EMBL/GenBank/DDBJ databases">
        <authorList>
            <person name="Wang M."/>
        </authorList>
    </citation>
    <scope>NUCLEOTIDE SEQUENCE [LARGE SCALE GENOMIC DNA]</scope>
    <source>
        <strain evidence="2">GT-2023</strain>
        <tissue evidence="2">Liver</tissue>
    </source>
</reference>
<evidence type="ECO:0000313" key="3">
    <source>
        <dbReference type="Proteomes" id="UP001558613"/>
    </source>
</evidence>
<comment type="caution">
    <text evidence="2">The sequence shown here is derived from an EMBL/GenBank/DDBJ whole genome shotgun (WGS) entry which is preliminary data.</text>
</comment>
<gene>
    <name evidence="2" type="ORF">QQF64_018251</name>
</gene>
<feature type="region of interest" description="Disordered" evidence="1">
    <location>
        <begin position="1"/>
        <end position="26"/>
    </location>
</feature>
<dbReference type="EMBL" id="JAYMGO010000021">
    <property type="protein sequence ID" value="KAL1253558.1"/>
    <property type="molecule type" value="Genomic_DNA"/>
</dbReference>
<feature type="compositionally biased region" description="Polar residues" evidence="1">
    <location>
        <begin position="1"/>
        <end position="11"/>
    </location>
</feature>
<dbReference type="Proteomes" id="UP001558613">
    <property type="component" value="Unassembled WGS sequence"/>
</dbReference>
<keyword evidence="3" id="KW-1185">Reference proteome</keyword>
<name>A0ABR3LKZ0_9TELE</name>
<organism evidence="2 3">
    <name type="scientific">Cirrhinus molitorella</name>
    <name type="common">mud carp</name>
    <dbReference type="NCBI Taxonomy" id="172907"/>
    <lineage>
        <taxon>Eukaryota</taxon>
        <taxon>Metazoa</taxon>
        <taxon>Chordata</taxon>
        <taxon>Craniata</taxon>
        <taxon>Vertebrata</taxon>
        <taxon>Euteleostomi</taxon>
        <taxon>Actinopterygii</taxon>
        <taxon>Neopterygii</taxon>
        <taxon>Teleostei</taxon>
        <taxon>Ostariophysi</taxon>
        <taxon>Cypriniformes</taxon>
        <taxon>Cyprinidae</taxon>
        <taxon>Labeoninae</taxon>
        <taxon>Labeonini</taxon>
        <taxon>Cirrhinus</taxon>
    </lineage>
</organism>
<feature type="region of interest" description="Disordered" evidence="1">
    <location>
        <begin position="74"/>
        <end position="102"/>
    </location>
</feature>
<accession>A0ABR3LKZ0</accession>